<proteinExistence type="predicted"/>
<accession>M0CQ77</accession>
<name>M0CQ77_9EURY</name>
<gene>
    <name evidence="2" type="ORF">C475_12385</name>
</gene>
<evidence type="ECO:0000313" key="3">
    <source>
        <dbReference type="Proteomes" id="UP000011626"/>
    </source>
</evidence>
<dbReference type="STRING" id="797114.C475_12385"/>
<reference evidence="2 3" key="1">
    <citation type="journal article" date="2014" name="PLoS Genet.">
        <title>Phylogenetically driven sequencing of extremely halophilic archaea reveals strategies for static and dynamic osmo-response.</title>
        <authorList>
            <person name="Becker E.A."/>
            <person name="Seitzer P.M."/>
            <person name="Tritt A."/>
            <person name="Larsen D."/>
            <person name="Krusor M."/>
            <person name="Yao A.I."/>
            <person name="Wu D."/>
            <person name="Madern D."/>
            <person name="Eisen J.A."/>
            <person name="Darling A.E."/>
            <person name="Facciotti M.T."/>
        </authorList>
    </citation>
    <scope>NUCLEOTIDE SEQUENCE [LARGE SCALE GENOMIC DNA]</scope>
    <source>
        <strain evidence="2 3">2-9-1</strain>
    </source>
</reference>
<dbReference type="Proteomes" id="UP000011626">
    <property type="component" value="Unassembled WGS sequence"/>
</dbReference>
<dbReference type="EMBL" id="AOIU01000029">
    <property type="protein sequence ID" value="ELZ24537.1"/>
    <property type="molecule type" value="Genomic_DNA"/>
</dbReference>
<comment type="caution">
    <text evidence="2">The sequence shown here is derived from an EMBL/GenBank/DDBJ whole genome shotgun (WGS) entry which is preliminary data.</text>
</comment>
<dbReference type="AlphaFoldDB" id="M0CQ77"/>
<organism evidence="2 3">
    <name type="scientific">Halosimplex carlsbadense 2-9-1</name>
    <dbReference type="NCBI Taxonomy" id="797114"/>
    <lineage>
        <taxon>Archaea</taxon>
        <taxon>Methanobacteriati</taxon>
        <taxon>Methanobacteriota</taxon>
        <taxon>Stenosarchaea group</taxon>
        <taxon>Halobacteria</taxon>
        <taxon>Halobacteriales</taxon>
        <taxon>Haloarculaceae</taxon>
        <taxon>Halosimplex</taxon>
    </lineage>
</organism>
<sequence>MYCTFRQLVLGADPFDVFLEGDFGSQPVEPRIAYDDSAAMWKTAAMKFTRFGPINPAPPAAGTRLPSMREDVSPSAKIGPLPSDRERIRCVRD</sequence>
<evidence type="ECO:0000313" key="2">
    <source>
        <dbReference type="EMBL" id="ELZ24537.1"/>
    </source>
</evidence>
<feature type="region of interest" description="Disordered" evidence="1">
    <location>
        <begin position="57"/>
        <end position="83"/>
    </location>
</feature>
<protein>
    <submittedName>
        <fullName evidence="2">Uncharacterized protein</fullName>
    </submittedName>
</protein>
<dbReference type="RefSeq" id="WP_006884149.1">
    <property type="nucleotide sequence ID" value="NZ_AOIU01000029.1"/>
</dbReference>
<evidence type="ECO:0000256" key="1">
    <source>
        <dbReference type="SAM" id="MobiDB-lite"/>
    </source>
</evidence>
<keyword evidence="3" id="KW-1185">Reference proteome</keyword>